<dbReference type="Proteomes" id="UP000304947">
    <property type="component" value="Unassembled WGS sequence"/>
</dbReference>
<dbReference type="Pfam" id="PF08649">
    <property type="entry name" value="DASH_Dad1"/>
    <property type="match status" value="1"/>
</dbReference>
<dbReference type="GO" id="GO:0044732">
    <property type="term" value="C:mitotic spindle pole body"/>
    <property type="evidence" value="ECO:0007669"/>
    <property type="project" value="TreeGrafter"/>
</dbReference>
<dbReference type="InterPro" id="IPR013958">
    <property type="entry name" value="DASH_Dad1"/>
</dbReference>
<evidence type="ECO:0000256" key="5">
    <source>
        <dbReference type="ARBA" id="ARBA00020261"/>
    </source>
</evidence>
<name>A0A4T0AVU3_AURPU</name>
<feature type="compositionally biased region" description="Gly residues" evidence="17">
    <location>
        <begin position="126"/>
        <end position="136"/>
    </location>
</feature>
<dbReference type="GO" id="GO:0042729">
    <property type="term" value="C:DASH complex"/>
    <property type="evidence" value="ECO:0007669"/>
    <property type="project" value="InterPro"/>
</dbReference>
<evidence type="ECO:0000256" key="15">
    <source>
        <dbReference type="ARBA" id="ARBA00023328"/>
    </source>
</evidence>
<comment type="similarity">
    <text evidence="4">Belongs to the DASH complex DAD1 family.</text>
</comment>
<evidence type="ECO:0000256" key="7">
    <source>
        <dbReference type="ARBA" id="ARBA00022490"/>
    </source>
</evidence>
<evidence type="ECO:0000256" key="13">
    <source>
        <dbReference type="ARBA" id="ARBA00023242"/>
    </source>
</evidence>
<evidence type="ECO:0000256" key="8">
    <source>
        <dbReference type="ARBA" id="ARBA00022618"/>
    </source>
</evidence>
<proteinExistence type="inferred from homology"/>
<comment type="caution">
    <text evidence="18">The sequence shown here is derived from an EMBL/GenBank/DDBJ whole genome shotgun (WGS) entry which is preliminary data.</text>
</comment>
<dbReference type="PANTHER" id="PTHR28025">
    <property type="entry name" value="DASH COMPLEX SUBUNIT DAD1"/>
    <property type="match status" value="1"/>
</dbReference>
<evidence type="ECO:0000313" key="19">
    <source>
        <dbReference type="Proteomes" id="UP000304947"/>
    </source>
</evidence>
<accession>A0A4T0AVU3</accession>
<keyword evidence="13" id="KW-0539">Nucleus</keyword>
<evidence type="ECO:0000256" key="14">
    <source>
        <dbReference type="ARBA" id="ARBA00023306"/>
    </source>
</evidence>
<evidence type="ECO:0000256" key="10">
    <source>
        <dbReference type="ARBA" id="ARBA00022776"/>
    </source>
</evidence>
<dbReference type="GO" id="GO:0051010">
    <property type="term" value="F:microtubule plus-end binding"/>
    <property type="evidence" value="ECO:0007669"/>
    <property type="project" value="TreeGrafter"/>
</dbReference>
<keyword evidence="15" id="KW-0137">Centromere</keyword>
<evidence type="ECO:0000256" key="1">
    <source>
        <dbReference type="ARBA" id="ARBA00004123"/>
    </source>
</evidence>
<evidence type="ECO:0000256" key="11">
    <source>
        <dbReference type="ARBA" id="ARBA00022838"/>
    </source>
</evidence>
<feature type="region of interest" description="Disordered" evidence="17">
    <location>
        <begin position="110"/>
        <end position="136"/>
    </location>
</feature>
<evidence type="ECO:0000256" key="12">
    <source>
        <dbReference type="ARBA" id="ARBA00023212"/>
    </source>
</evidence>
<sequence length="136" mass="15487">MAVNLQKKSSSRNPQPEKTYFEQQRELVLQDVATNLEQVLQNMNTLNRSLESVIAVCVPQLPLLEYLDARPLPARRPYAARVDLQARKKQRVGNEFGQVEGLWSMFENVMAQQQQSNNTQEEEGQTQGGGQEKGDR</sequence>
<dbReference type="GO" id="GO:0051301">
    <property type="term" value="P:cell division"/>
    <property type="evidence" value="ECO:0007669"/>
    <property type="project" value="UniProtKB-KW"/>
</dbReference>
<organism evidence="18 19">
    <name type="scientific">Aureobasidium pullulans</name>
    <name type="common">Black yeast</name>
    <name type="synonym">Pullularia pullulans</name>
    <dbReference type="NCBI Taxonomy" id="5580"/>
    <lineage>
        <taxon>Eukaryota</taxon>
        <taxon>Fungi</taxon>
        <taxon>Dikarya</taxon>
        <taxon>Ascomycota</taxon>
        <taxon>Pezizomycotina</taxon>
        <taxon>Dothideomycetes</taxon>
        <taxon>Dothideomycetidae</taxon>
        <taxon>Dothideales</taxon>
        <taxon>Saccotheciaceae</taxon>
        <taxon>Aureobasidium</taxon>
    </lineage>
</organism>
<keyword evidence="9" id="KW-0493">Microtubule</keyword>
<dbReference type="GO" id="GO:0005876">
    <property type="term" value="C:spindle microtubule"/>
    <property type="evidence" value="ECO:0007669"/>
    <property type="project" value="TreeGrafter"/>
</dbReference>
<gene>
    <name evidence="18" type="ORF">D6C83_07989</name>
</gene>
<protein>
    <recommendedName>
        <fullName evidence="5">DASH complex subunit DAD1</fullName>
    </recommendedName>
    <alternativeName>
        <fullName evidence="16">Outer kinetochore protein DAD1</fullName>
    </alternativeName>
</protein>
<dbReference type="GO" id="GO:0072686">
    <property type="term" value="C:mitotic spindle"/>
    <property type="evidence" value="ECO:0007669"/>
    <property type="project" value="InterPro"/>
</dbReference>
<dbReference type="AlphaFoldDB" id="A0A4T0AVU3"/>
<dbReference type="PANTHER" id="PTHR28025:SF1">
    <property type="entry name" value="DASH COMPLEX SUBUNIT DAD1"/>
    <property type="match status" value="1"/>
</dbReference>
<evidence type="ECO:0000256" key="3">
    <source>
        <dbReference type="ARBA" id="ARBA00004629"/>
    </source>
</evidence>
<evidence type="ECO:0000256" key="9">
    <source>
        <dbReference type="ARBA" id="ARBA00022701"/>
    </source>
</evidence>
<keyword evidence="8" id="KW-0132">Cell division</keyword>
<comment type="subcellular location">
    <subcellularLocation>
        <location evidence="3">Chromosome</location>
        <location evidence="3">Centromere</location>
        <location evidence="3">Kinetochore</location>
    </subcellularLocation>
    <subcellularLocation>
        <location evidence="2">Cytoplasm</location>
        <location evidence="2">Cytoskeleton</location>
        <location evidence="2">Spindle</location>
    </subcellularLocation>
    <subcellularLocation>
        <location evidence="1">Nucleus</location>
    </subcellularLocation>
</comment>
<keyword evidence="10" id="KW-0498">Mitosis</keyword>
<evidence type="ECO:0000256" key="16">
    <source>
        <dbReference type="ARBA" id="ARBA00030566"/>
    </source>
</evidence>
<evidence type="ECO:0000256" key="2">
    <source>
        <dbReference type="ARBA" id="ARBA00004186"/>
    </source>
</evidence>
<reference evidence="18 19" key="1">
    <citation type="submission" date="2018-10" db="EMBL/GenBank/DDBJ databases">
        <title>Fifty Aureobasidium pullulans genomes reveal a recombining polyextremotolerant generalist.</title>
        <authorList>
            <person name="Gostincar C."/>
            <person name="Turk M."/>
            <person name="Zajc J."/>
            <person name="Gunde-Cimerman N."/>
        </authorList>
    </citation>
    <scope>NUCLEOTIDE SEQUENCE [LARGE SCALE GENOMIC DNA]</scope>
    <source>
        <strain evidence="18 19">EXF-3380</strain>
    </source>
</reference>
<keyword evidence="11" id="KW-0995">Kinetochore</keyword>
<keyword evidence="12" id="KW-0206">Cytoskeleton</keyword>
<evidence type="ECO:0000313" key="18">
    <source>
        <dbReference type="EMBL" id="TIA25231.1"/>
    </source>
</evidence>
<keyword evidence="6" id="KW-0158">Chromosome</keyword>
<keyword evidence="7" id="KW-0963">Cytoplasm</keyword>
<keyword evidence="14" id="KW-0131">Cell cycle</keyword>
<evidence type="ECO:0000256" key="6">
    <source>
        <dbReference type="ARBA" id="ARBA00022454"/>
    </source>
</evidence>
<evidence type="ECO:0000256" key="4">
    <source>
        <dbReference type="ARBA" id="ARBA00010146"/>
    </source>
</evidence>
<evidence type="ECO:0000256" key="17">
    <source>
        <dbReference type="SAM" id="MobiDB-lite"/>
    </source>
</evidence>
<dbReference type="EMBL" id="QZBU01003723">
    <property type="protein sequence ID" value="TIA25231.1"/>
    <property type="molecule type" value="Genomic_DNA"/>
</dbReference>